<evidence type="ECO:0000259" key="1">
    <source>
        <dbReference type="Pfam" id="PF00195"/>
    </source>
</evidence>
<evidence type="ECO:0000313" key="3">
    <source>
        <dbReference type="Proteomes" id="UP001054889"/>
    </source>
</evidence>
<dbReference type="GO" id="GO:0016747">
    <property type="term" value="F:acyltransferase activity, transferring groups other than amino-acyl groups"/>
    <property type="evidence" value="ECO:0007669"/>
    <property type="project" value="InterPro"/>
</dbReference>
<dbReference type="SUPFAM" id="SSF53901">
    <property type="entry name" value="Thiolase-like"/>
    <property type="match status" value="1"/>
</dbReference>
<dbReference type="GO" id="GO:0030639">
    <property type="term" value="P:polyketide biosynthetic process"/>
    <property type="evidence" value="ECO:0007669"/>
    <property type="project" value="TreeGrafter"/>
</dbReference>
<feature type="domain" description="Chalcone/stilbene synthase N-terminal" evidence="1">
    <location>
        <begin position="17"/>
        <end position="100"/>
    </location>
</feature>
<proteinExistence type="predicted"/>
<evidence type="ECO:0000313" key="2">
    <source>
        <dbReference type="EMBL" id="GJN04718.1"/>
    </source>
</evidence>
<dbReference type="AlphaFoldDB" id="A0AAV5D3M8"/>
<comment type="caution">
    <text evidence="2">The sequence shown here is derived from an EMBL/GenBank/DDBJ whole genome shotgun (WGS) entry which is preliminary data.</text>
</comment>
<accession>A0AAV5D3M8</accession>
<dbReference type="PANTHER" id="PTHR11877">
    <property type="entry name" value="HYDROXYMETHYLGLUTARYL-COA SYNTHASE"/>
    <property type="match status" value="1"/>
</dbReference>
<dbReference type="Gene3D" id="3.40.47.10">
    <property type="match status" value="1"/>
</dbReference>
<gene>
    <name evidence="2" type="primary">ga22288</name>
    <name evidence="2" type="ORF">PR202_ga22288</name>
</gene>
<reference evidence="2" key="1">
    <citation type="journal article" date="2018" name="DNA Res.">
        <title>Multiple hybrid de novo genome assembly of finger millet, an orphan allotetraploid crop.</title>
        <authorList>
            <person name="Hatakeyama M."/>
            <person name="Aluri S."/>
            <person name="Balachadran M.T."/>
            <person name="Sivarajan S.R."/>
            <person name="Patrignani A."/>
            <person name="Gruter S."/>
            <person name="Poveda L."/>
            <person name="Shimizu-Inatsugi R."/>
            <person name="Baeten J."/>
            <person name="Francoijs K.J."/>
            <person name="Nataraja K.N."/>
            <person name="Reddy Y.A.N."/>
            <person name="Phadnis S."/>
            <person name="Ravikumar R.L."/>
            <person name="Schlapbach R."/>
            <person name="Sreeman S.M."/>
            <person name="Shimizu K.K."/>
        </authorList>
    </citation>
    <scope>NUCLEOTIDE SEQUENCE</scope>
</reference>
<name>A0AAV5D3M8_ELECO</name>
<dbReference type="Proteomes" id="UP001054889">
    <property type="component" value="Unassembled WGS sequence"/>
</dbReference>
<dbReference type="InterPro" id="IPR011141">
    <property type="entry name" value="Polyketide_synthase_type-III"/>
</dbReference>
<dbReference type="PANTHER" id="PTHR11877:SF47">
    <property type="entry name" value="OS11G0529900 PROTEIN"/>
    <property type="match status" value="1"/>
</dbReference>
<organism evidence="2 3">
    <name type="scientific">Eleusine coracana subsp. coracana</name>
    <dbReference type="NCBI Taxonomy" id="191504"/>
    <lineage>
        <taxon>Eukaryota</taxon>
        <taxon>Viridiplantae</taxon>
        <taxon>Streptophyta</taxon>
        <taxon>Embryophyta</taxon>
        <taxon>Tracheophyta</taxon>
        <taxon>Spermatophyta</taxon>
        <taxon>Magnoliopsida</taxon>
        <taxon>Liliopsida</taxon>
        <taxon>Poales</taxon>
        <taxon>Poaceae</taxon>
        <taxon>PACMAD clade</taxon>
        <taxon>Chloridoideae</taxon>
        <taxon>Cynodonteae</taxon>
        <taxon>Eleusininae</taxon>
        <taxon>Eleusine</taxon>
    </lineage>
</organism>
<keyword evidence="3" id="KW-1185">Reference proteome</keyword>
<dbReference type="Pfam" id="PF00195">
    <property type="entry name" value="Chal_sti_synt_N"/>
    <property type="match status" value="1"/>
</dbReference>
<reference evidence="2" key="2">
    <citation type="submission" date="2021-12" db="EMBL/GenBank/DDBJ databases">
        <title>Resequencing data analysis of finger millet.</title>
        <authorList>
            <person name="Hatakeyama M."/>
            <person name="Aluri S."/>
            <person name="Balachadran M.T."/>
            <person name="Sivarajan S.R."/>
            <person name="Poveda L."/>
            <person name="Shimizu-Inatsugi R."/>
            <person name="Schlapbach R."/>
            <person name="Sreeman S.M."/>
            <person name="Shimizu K.K."/>
        </authorList>
    </citation>
    <scope>NUCLEOTIDE SEQUENCE</scope>
</reference>
<protein>
    <recommendedName>
        <fullName evidence="1">Chalcone/stilbene synthase N-terminal domain-containing protein</fullName>
    </recommendedName>
</protein>
<dbReference type="EMBL" id="BQKI01000011">
    <property type="protein sequence ID" value="GJN04718.1"/>
    <property type="molecule type" value="Genomic_DNA"/>
</dbReference>
<dbReference type="InterPro" id="IPR016039">
    <property type="entry name" value="Thiolase-like"/>
</dbReference>
<dbReference type="InterPro" id="IPR001099">
    <property type="entry name" value="Chalcone/stilbene_synt_N"/>
</dbReference>
<sequence length="112" mass="12563">MGAAGLPTTVLQQTWCPQRANGAAAILAIGTANPTKCVRQDEFADWYFRIYKSQHLAALKAKTKRICEKSGINKRHLHHIEEMIDAHPGILDRDLPSLRLLLKQCMHMAEST</sequence>